<feature type="domain" description="Terpene synthase metal-binding" evidence="5">
    <location>
        <begin position="301"/>
        <end position="539"/>
    </location>
</feature>
<dbReference type="SFLD" id="SFLDG01019">
    <property type="entry name" value="Terpene_Cyclase_Like_1_C_Termi"/>
    <property type="match status" value="1"/>
</dbReference>
<dbReference type="SUPFAM" id="SSF48239">
    <property type="entry name" value="Terpenoid cyclases/Protein prenyltransferases"/>
    <property type="match status" value="1"/>
</dbReference>
<dbReference type="Pfam" id="PF01397">
    <property type="entry name" value="Terpene_synth"/>
    <property type="match status" value="1"/>
</dbReference>
<proteinExistence type="evidence at transcript level"/>
<dbReference type="Gene3D" id="1.50.10.130">
    <property type="entry name" value="Terpene synthase, N-terminal domain"/>
    <property type="match status" value="1"/>
</dbReference>
<evidence type="ECO:0000259" key="4">
    <source>
        <dbReference type="Pfam" id="PF01397"/>
    </source>
</evidence>
<dbReference type="Gene3D" id="1.10.600.10">
    <property type="entry name" value="Farnesyl Diphosphate Synthase"/>
    <property type="match status" value="1"/>
</dbReference>
<organism evidence="6">
    <name type="scientific">Aconitum carmichaelii</name>
    <name type="common">Carmichael's monkshood</name>
    <dbReference type="NCBI Taxonomy" id="85363"/>
    <lineage>
        <taxon>Eukaryota</taxon>
        <taxon>Viridiplantae</taxon>
        <taxon>Streptophyta</taxon>
        <taxon>Embryophyta</taxon>
        <taxon>Tracheophyta</taxon>
        <taxon>Spermatophyta</taxon>
        <taxon>Magnoliopsida</taxon>
        <taxon>Ranunculales</taxon>
        <taxon>Ranunculaceae</taxon>
        <taxon>Ranunculoideae</taxon>
        <taxon>Delphinieae</taxon>
        <taxon>Aconitum</taxon>
    </lineage>
</organism>
<evidence type="ECO:0000256" key="2">
    <source>
        <dbReference type="ARBA" id="ARBA00022723"/>
    </source>
</evidence>
<dbReference type="GO" id="GO:0010333">
    <property type="term" value="F:terpene synthase activity"/>
    <property type="evidence" value="ECO:0007669"/>
    <property type="project" value="InterPro"/>
</dbReference>
<evidence type="ECO:0000256" key="3">
    <source>
        <dbReference type="ARBA" id="ARBA00022842"/>
    </source>
</evidence>
<dbReference type="InterPro" id="IPR001906">
    <property type="entry name" value="Terpene_synth_N"/>
</dbReference>
<dbReference type="PANTHER" id="PTHR31225">
    <property type="entry name" value="OS04G0344100 PROTEIN-RELATED"/>
    <property type="match status" value="1"/>
</dbReference>
<evidence type="ECO:0000313" key="6">
    <source>
        <dbReference type="EMBL" id="QWD59173.1"/>
    </source>
</evidence>
<accession>A0A8E8P259</accession>
<dbReference type="GO" id="GO:0016102">
    <property type="term" value="P:diterpenoid biosynthetic process"/>
    <property type="evidence" value="ECO:0007669"/>
    <property type="project" value="InterPro"/>
</dbReference>
<name>A0A8E8P259_ACOCM</name>
<dbReference type="InterPro" id="IPR008930">
    <property type="entry name" value="Terpenoid_cyclase/PrenylTrfase"/>
</dbReference>
<protein>
    <submittedName>
        <fullName evidence="6">Terpene synthase 4</fullName>
    </submittedName>
</protein>
<reference evidence="6" key="1">
    <citation type="journal article" date="2021" name="Acta Pharm. Sin. B (APSB)">
        <title>Functional identification of the terpene synthase family involved in diterpenoid alkaloids biosynthesis in Aconitum carmichaelii.</title>
        <authorList>
            <person name="Mao L."/>
            <person name="Jin B."/>
            <person name="Chen L."/>
            <person name="Tian M."/>
            <person name="Ma R."/>
            <person name="Yin B."/>
            <person name="Zhang H."/>
            <person name="Guo J."/>
            <person name="Tang J."/>
            <person name="Chen T."/>
            <person name="Lai C."/>
            <person name="Cui G."/>
            <person name="Huang L."/>
        </authorList>
    </citation>
    <scope>NUCLEOTIDE SEQUENCE</scope>
</reference>
<comment type="cofactor">
    <cofactor evidence="1">
        <name>Mg(2+)</name>
        <dbReference type="ChEBI" id="CHEBI:18420"/>
    </cofactor>
</comment>
<dbReference type="FunFam" id="1.10.600.10:FF:000007">
    <property type="entry name" value="Isoprene synthase, chloroplastic"/>
    <property type="match status" value="1"/>
</dbReference>
<dbReference type="InterPro" id="IPR008949">
    <property type="entry name" value="Isoprenoid_synthase_dom_sf"/>
</dbReference>
<dbReference type="InterPro" id="IPR036965">
    <property type="entry name" value="Terpene_synth_N_sf"/>
</dbReference>
<dbReference type="FunFam" id="1.50.10.130:FF:000001">
    <property type="entry name" value="Isoprene synthase, chloroplastic"/>
    <property type="match status" value="1"/>
</dbReference>
<evidence type="ECO:0000259" key="5">
    <source>
        <dbReference type="Pfam" id="PF03936"/>
    </source>
</evidence>
<dbReference type="EMBL" id="MW478130">
    <property type="protein sequence ID" value="QWD59173.1"/>
    <property type="molecule type" value="mRNA"/>
</dbReference>
<dbReference type="GO" id="GO:0000287">
    <property type="term" value="F:magnesium ion binding"/>
    <property type="evidence" value="ECO:0007669"/>
    <property type="project" value="InterPro"/>
</dbReference>
<dbReference type="AlphaFoldDB" id="A0A8E8P259"/>
<dbReference type="Pfam" id="PF03936">
    <property type="entry name" value="Terpene_synth_C"/>
    <property type="match status" value="1"/>
</dbReference>
<dbReference type="CDD" id="cd00684">
    <property type="entry name" value="Terpene_cyclase_plant_C1"/>
    <property type="match status" value="1"/>
</dbReference>
<keyword evidence="2" id="KW-0479">Metal-binding</keyword>
<dbReference type="InterPro" id="IPR005630">
    <property type="entry name" value="Terpene_synthase_metal-bd"/>
</dbReference>
<evidence type="ECO:0000256" key="1">
    <source>
        <dbReference type="ARBA" id="ARBA00001946"/>
    </source>
</evidence>
<feature type="domain" description="Terpene synthase N-terminal" evidence="4">
    <location>
        <begin position="68"/>
        <end position="233"/>
    </location>
</feature>
<keyword evidence="3" id="KW-0460">Magnesium</keyword>
<sequence>MSLSRLNFLPTCFSSTDLFFPKQLPQQQKYHLHALETSKSNCQASAGNNKAVMELPTERRSAHFKPNIWTHQFMQTLTSDYQGQVYLKKADVLKDKVRHLLDDMSWNKKEGLAFLELIDDIQRLGLGYNFEKEIRRVLSFLLESNLKIENTLHATALSFRLYRQHGFQVSQDVFNGFMDPQGNFMEHLSQDVKGMLSLFEASYLGVPGENILDEAKAFAHKHLSHAKGNTDTEHSQLVNRYASDLPLHYNIIRLQARWYIDVYSRRKNGNPTLLELAKLDFNIVQATYQNDLIEMSRWWENLGLMKELLFTRDRLVESFIWAVGMADEPQYTYCRQGITKIIILITTIDDVYDVYSTYDEAKLFTEAVERWDVSAVDQLPEYMKLCFFALYNTINEFAYDVLKTQGLNVLPYLKKKWANQCKSYLVESKWFHTGYKPTLDEYLENAWVSITGPMINLHAYVFMTPNITKEALDYLDSSPDLIYWSSMILRLTDDLATSKDEMERGDVPKSIQCYMNHEGVIEEVAREHIRHLADEAWKKVNAELWIDSPLPEAFIREVVNFIRTGEIFYDYGDAHGIPEVQSKDRVFSLIIDAIPIP</sequence>
<dbReference type="InterPro" id="IPR044814">
    <property type="entry name" value="Terpene_cyclase_plant_C1"/>
</dbReference>
<dbReference type="SFLD" id="SFLDS00005">
    <property type="entry name" value="Isoprenoid_Synthase_Type_I"/>
    <property type="match status" value="1"/>
</dbReference>
<dbReference type="InterPro" id="IPR034741">
    <property type="entry name" value="Terpene_cyclase-like_1_C"/>
</dbReference>
<dbReference type="SUPFAM" id="SSF48576">
    <property type="entry name" value="Terpenoid synthases"/>
    <property type="match status" value="1"/>
</dbReference>
<dbReference type="PANTHER" id="PTHR31225:SF252">
    <property type="entry name" value="TERPENE SYNTHASE 12-RELATED"/>
    <property type="match status" value="1"/>
</dbReference>
<gene>
    <name evidence="6" type="primary">TPS4</name>
</gene>
<dbReference type="InterPro" id="IPR050148">
    <property type="entry name" value="Terpene_synthase-like"/>
</dbReference>